<dbReference type="OrthoDB" id="288590at2759"/>
<dbReference type="InterPro" id="IPR026992">
    <property type="entry name" value="DIOX_N"/>
</dbReference>
<dbReference type="GO" id="GO:0016491">
    <property type="term" value="F:oxidoreductase activity"/>
    <property type="evidence" value="ECO:0007669"/>
    <property type="project" value="UniProtKB-KW"/>
</dbReference>
<keyword evidence="7" id="KW-1185">Reference proteome</keyword>
<organism evidence="6 7">
    <name type="scientific">Dendrobium nobile</name>
    <name type="common">Orchid</name>
    <dbReference type="NCBI Taxonomy" id="94219"/>
    <lineage>
        <taxon>Eukaryota</taxon>
        <taxon>Viridiplantae</taxon>
        <taxon>Streptophyta</taxon>
        <taxon>Embryophyta</taxon>
        <taxon>Tracheophyta</taxon>
        <taxon>Spermatophyta</taxon>
        <taxon>Magnoliopsida</taxon>
        <taxon>Liliopsida</taxon>
        <taxon>Asparagales</taxon>
        <taxon>Orchidaceae</taxon>
        <taxon>Epidendroideae</taxon>
        <taxon>Malaxideae</taxon>
        <taxon>Dendrobiinae</taxon>
        <taxon>Dendrobium</taxon>
    </lineage>
</organism>
<dbReference type="EMBL" id="JAGYWB010000007">
    <property type="protein sequence ID" value="KAI0515776.1"/>
    <property type="molecule type" value="Genomic_DNA"/>
</dbReference>
<dbReference type="GO" id="GO:0046872">
    <property type="term" value="F:metal ion binding"/>
    <property type="evidence" value="ECO:0007669"/>
    <property type="project" value="UniProtKB-KW"/>
</dbReference>
<evidence type="ECO:0000256" key="4">
    <source>
        <dbReference type="ARBA" id="ARBA00023004"/>
    </source>
</evidence>
<sequence length="661" mass="74156">MAVEKIIVPVIDLAKFEEEKEKLMVAVEELGCFRVINHGISEKIMADMKALVEHLLKLPTDVKQRNTDVISRSGYIEPNCLGPLYESLGIYDASSSIDIHTFCSLLDISSHDREILSTFASKLHDLIVDLAFKVGQGLGIKDCSFQEWSCNLRMNKYNFTKETVIGTYESNEGFEIMGSMGNFLAVDPVPGTFFVNIGDMGKKPKPRITIVLFILAPKDNKIEPQAELIDYEHPKLFESFNYMKYRKNRGSTTSIAVLDLLVRHLCARVVDGDTMASATGWLVFVSDVVSRDIGLQSVHRLDLTGVLSSDLRVLSDLSVQQEDRGLFLLALRGLLTVVPVLILTEFGLDNVIMAMEEIKVPIIDLANFEVEKEKLMEAVSGLGCFRVINHGILEAIVVDMKALVRYLFELPYKMKQRNINIFPNSGYVEPSRFSHLYEGLGIYDASSPFDIQAFCSLFDLSSHDKSLSKLLSTYATKLHDLIVDLASKVAEGLGIIEFSFQEWPCHLRMNRCLFTKETMLGTCGVNTHSDTSFITILLEDDSNEGLEILDSFGNFVAINPVPGTFLVNIGDIGMVWSNGRLHNVKHRVICKKSKPRISITLFMQGPKDSKIEPRAELIDSEHPQLYQSFDYLEYRKVRGLTATMVGDVLHNWVIAEPAIMP</sequence>
<protein>
    <recommendedName>
        <fullName evidence="5">Fe2OG dioxygenase domain-containing protein</fullName>
    </recommendedName>
</protein>
<keyword evidence="4" id="KW-0408">Iron</keyword>
<dbReference type="InterPro" id="IPR044861">
    <property type="entry name" value="IPNS-like_FE2OG_OXY"/>
</dbReference>
<dbReference type="Gene3D" id="2.60.120.330">
    <property type="entry name" value="B-lactam Antibiotic, Isopenicillin N Synthase, Chain"/>
    <property type="match status" value="2"/>
</dbReference>
<evidence type="ECO:0000313" key="7">
    <source>
        <dbReference type="Proteomes" id="UP000829196"/>
    </source>
</evidence>
<evidence type="ECO:0000256" key="2">
    <source>
        <dbReference type="ARBA" id="ARBA00022723"/>
    </source>
</evidence>
<comment type="cofactor">
    <cofactor evidence="1">
        <name>L-ascorbate</name>
        <dbReference type="ChEBI" id="CHEBI:38290"/>
    </cofactor>
</comment>
<evidence type="ECO:0000313" key="6">
    <source>
        <dbReference type="EMBL" id="KAI0515776.1"/>
    </source>
</evidence>
<dbReference type="Proteomes" id="UP000829196">
    <property type="component" value="Unassembled WGS sequence"/>
</dbReference>
<comment type="caution">
    <text evidence="6">The sequence shown here is derived from an EMBL/GenBank/DDBJ whole genome shotgun (WGS) entry which is preliminary data.</text>
</comment>
<dbReference type="AlphaFoldDB" id="A0A8T3BPH7"/>
<dbReference type="SMR" id="A0A8T3BPH7"/>
<name>A0A8T3BPH7_DENNO</name>
<gene>
    <name evidence="6" type="ORF">KFK09_008443</name>
</gene>
<proteinExistence type="predicted"/>
<feature type="domain" description="Fe2OG dioxygenase" evidence="5">
    <location>
        <begin position="508"/>
        <end position="605"/>
    </location>
</feature>
<keyword evidence="2" id="KW-0479">Metal-binding</keyword>
<dbReference type="Pfam" id="PF03171">
    <property type="entry name" value="2OG-FeII_Oxy"/>
    <property type="match status" value="1"/>
</dbReference>
<evidence type="ECO:0000256" key="1">
    <source>
        <dbReference type="ARBA" id="ARBA00001961"/>
    </source>
</evidence>
<reference evidence="6" key="1">
    <citation type="journal article" date="2022" name="Front. Genet.">
        <title>Chromosome-Scale Assembly of the Dendrobium nobile Genome Provides Insights Into the Molecular Mechanism of the Biosynthesis of the Medicinal Active Ingredient of Dendrobium.</title>
        <authorList>
            <person name="Xu Q."/>
            <person name="Niu S.-C."/>
            <person name="Li K.-L."/>
            <person name="Zheng P.-J."/>
            <person name="Zhang X.-J."/>
            <person name="Jia Y."/>
            <person name="Liu Y."/>
            <person name="Niu Y.-X."/>
            <person name="Yu L.-H."/>
            <person name="Chen D.-F."/>
            <person name="Zhang G.-Q."/>
        </authorList>
    </citation>
    <scope>NUCLEOTIDE SEQUENCE</scope>
    <source>
        <tissue evidence="6">Leaf</tissue>
    </source>
</reference>
<dbReference type="Pfam" id="PF14226">
    <property type="entry name" value="DIOX_N"/>
    <property type="match status" value="2"/>
</dbReference>
<accession>A0A8T3BPH7</accession>
<dbReference type="SUPFAM" id="SSF51197">
    <property type="entry name" value="Clavaminate synthase-like"/>
    <property type="match status" value="2"/>
</dbReference>
<keyword evidence="3" id="KW-0560">Oxidoreductase</keyword>
<dbReference type="PANTHER" id="PTHR47990">
    <property type="entry name" value="2-OXOGLUTARATE (2OG) AND FE(II)-DEPENDENT OXYGENASE SUPERFAMILY PROTEIN-RELATED"/>
    <property type="match status" value="1"/>
</dbReference>
<evidence type="ECO:0000259" key="5">
    <source>
        <dbReference type="PROSITE" id="PS51471"/>
    </source>
</evidence>
<evidence type="ECO:0000256" key="3">
    <source>
        <dbReference type="ARBA" id="ARBA00023002"/>
    </source>
</evidence>
<dbReference type="InterPro" id="IPR005123">
    <property type="entry name" value="Oxoglu/Fe-dep_dioxygenase_dom"/>
</dbReference>
<dbReference type="PROSITE" id="PS51471">
    <property type="entry name" value="FE2OG_OXY"/>
    <property type="match status" value="1"/>
</dbReference>
<dbReference type="InterPro" id="IPR027443">
    <property type="entry name" value="IPNS-like_sf"/>
</dbReference>
<dbReference type="InterPro" id="IPR050231">
    <property type="entry name" value="Iron_ascorbate_oxido_reductase"/>
</dbReference>